<evidence type="ECO:0000313" key="3">
    <source>
        <dbReference type="Proteomes" id="UP000277582"/>
    </source>
</evidence>
<dbReference type="AlphaFoldDB" id="A0A429GL82"/>
<proteinExistence type="predicted"/>
<reference evidence="2 3" key="1">
    <citation type="submission" date="2018-10" db="EMBL/GenBank/DDBJ databases">
        <title>Co-occurring genomic capacity for anaerobic methane metabolism and dissimilatory sulfite reduction discovered in the Korarchaeota.</title>
        <authorList>
            <person name="Mckay L.J."/>
            <person name="Dlakic M."/>
            <person name="Fields M.W."/>
            <person name="Delmont T.O."/>
            <person name="Eren A.M."/>
            <person name="Jay Z.J."/>
            <person name="Klingelsmith K.B."/>
            <person name="Rusch D.B."/>
            <person name="Inskeep W.P."/>
        </authorList>
    </citation>
    <scope>NUCLEOTIDE SEQUENCE [LARGE SCALE GENOMIC DNA]</scope>
    <source>
        <strain evidence="2 3">MDKW</strain>
    </source>
</reference>
<dbReference type="Proteomes" id="UP000277582">
    <property type="component" value="Unassembled WGS sequence"/>
</dbReference>
<dbReference type="EMBL" id="RCOS01000092">
    <property type="protein sequence ID" value="RSN74537.1"/>
    <property type="molecule type" value="Genomic_DNA"/>
</dbReference>
<accession>A0A429GL82</accession>
<feature type="transmembrane region" description="Helical" evidence="1">
    <location>
        <begin position="53"/>
        <end position="75"/>
    </location>
</feature>
<keyword evidence="1" id="KW-0472">Membrane</keyword>
<evidence type="ECO:0000313" key="2">
    <source>
        <dbReference type="EMBL" id="RSN74537.1"/>
    </source>
</evidence>
<keyword evidence="1" id="KW-1133">Transmembrane helix</keyword>
<feature type="non-terminal residue" evidence="2">
    <location>
        <position position="1"/>
    </location>
</feature>
<keyword evidence="1" id="KW-0812">Transmembrane</keyword>
<name>A0A429GL82_9CREN</name>
<comment type="caution">
    <text evidence="2">The sequence shown here is derived from an EMBL/GenBank/DDBJ whole genome shotgun (WGS) entry which is preliminary data.</text>
</comment>
<keyword evidence="3" id="KW-1185">Reference proteome</keyword>
<dbReference type="RefSeq" id="WP_161969751.1">
    <property type="nucleotide sequence ID" value="NZ_RCOS01000092.1"/>
</dbReference>
<organism evidence="2 3">
    <name type="scientific">Candidatus Methanodesulfokora washburnensis</name>
    <dbReference type="NCBI Taxonomy" id="2478471"/>
    <lineage>
        <taxon>Archaea</taxon>
        <taxon>Thermoproteota</taxon>
        <taxon>Candidatus Korarchaeia</taxon>
        <taxon>Candidatus Korarchaeia incertae sedis</taxon>
        <taxon>Candidatus Methanodesulfokora</taxon>
    </lineage>
</organism>
<evidence type="ECO:0000256" key="1">
    <source>
        <dbReference type="SAM" id="Phobius"/>
    </source>
</evidence>
<gene>
    <name evidence="2" type="ORF">D6D85_07945</name>
</gene>
<sequence>NICVSTNDNIIKCTGGGEQGPGIKIVSVEVEYGTQAIMPQAIDPNNVESGSTLSTAFVGMIASIISAVAGIITAVRR</sequence>
<protein>
    <submittedName>
        <fullName evidence="2">Uncharacterized protein</fullName>
    </submittedName>
</protein>